<dbReference type="PANTHER" id="PTHR35393:SF1">
    <property type="entry name" value="SNOAL-LIKE DOMAIN-CONTAINING PROTEIN"/>
    <property type="match status" value="1"/>
</dbReference>
<dbReference type="InterPro" id="IPR057514">
    <property type="entry name" value="NTF2_SigF"/>
</dbReference>
<reference evidence="3" key="1">
    <citation type="journal article" date="2014" name="Proc. Natl. Acad. Sci. U.S.A.">
        <title>Extensive sampling of basidiomycete genomes demonstrates inadequacy of the white-rot/brown-rot paradigm for wood decay fungi.</title>
        <authorList>
            <person name="Riley R."/>
            <person name="Salamov A.A."/>
            <person name="Brown D.W."/>
            <person name="Nagy L.G."/>
            <person name="Floudas D."/>
            <person name="Held B.W."/>
            <person name="Levasseur A."/>
            <person name="Lombard V."/>
            <person name="Morin E."/>
            <person name="Otillar R."/>
            <person name="Lindquist E.A."/>
            <person name="Sun H."/>
            <person name="LaButti K.M."/>
            <person name="Schmutz J."/>
            <person name="Jabbour D."/>
            <person name="Luo H."/>
            <person name="Baker S.E."/>
            <person name="Pisabarro A.G."/>
            <person name="Walton J.D."/>
            <person name="Blanchette R.A."/>
            <person name="Henrissat B."/>
            <person name="Martin F."/>
            <person name="Cullen D."/>
            <person name="Hibbett D.S."/>
            <person name="Grigoriev I.V."/>
        </authorList>
    </citation>
    <scope>NUCLEOTIDE SEQUENCE [LARGE SCALE GENOMIC DNA]</scope>
    <source>
        <strain evidence="3">MUCL 33604</strain>
    </source>
</reference>
<proteinExistence type="predicted"/>
<evidence type="ECO:0000259" key="1">
    <source>
        <dbReference type="Pfam" id="PF24840"/>
    </source>
</evidence>
<keyword evidence="3" id="KW-1185">Reference proteome</keyword>
<protein>
    <recommendedName>
        <fullName evidence="1">SigF-like NTF2-like domain-containing protein</fullName>
    </recommendedName>
</protein>
<dbReference type="HOGENOM" id="CLU_079426_1_0_1"/>
<dbReference type="EMBL" id="KL197718">
    <property type="protein sequence ID" value="KDQ57980.1"/>
    <property type="molecule type" value="Genomic_DNA"/>
</dbReference>
<feature type="domain" description="SigF-like NTF2-like" evidence="1">
    <location>
        <begin position="1"/>
        <end position="169"/>
    </location>
</feature>
<dbReference type="AlphaFoldDB" id="A0A067PVU6"/>
<dbReference type="OrthoDB" id="2344312at2759"/>
<gene>
    <name evidence="2" type="ORF">JAAARDRAFT_78444</name>
</gene>
<evidence type="ECO:0000313" key="2">
    <source>
        <dbReference type="EMBL" id="KDQ57980.1"/>
    </source>
</evidence>
<sequence length="187" mass="21188">MERPAEEIERVIKLLVEAVSPEVQLAAVQKYFTPDAEFRHPICQVVSGPNSREDIVGIFQWYRIMSPKIHIDVNSTFWNPQDKTLVTDSTQVFHIRYSLLAPAPARLLTRIQLREIDGLYYISKQEDFYHPEDLANLVVPPLAPIVRLILSFAGLASNVNAAVFQILGFWRPSGCVVTTINGVKRTD</sequence>
<dbReference type="InParanoid" id="A0A067PVU6"/>
<dbReference type="Proteomes" id="UP000027265">
    <property type="component" value="Unassembled WGS sequence"/>
</dbReference>
<organism evidence="2 3">
    <name type="scientific">Jaapia argillacea MUCL 33604</name>
    <dbReference type="NCBI Taxonomy" id="933084"/>
    <lineage>
        <taxon>Eukaryota</taxon>
        <taxon>Fungi</taxon>
        <taxon>Dikarya</taxon>
        <taxon>Basidiomycota</taxon>
        <taxon>Agaricomycotina</taxon>
        <taxon>Agaricomycetes</taxon>
        <taxon>Agaricomycetidae</taxon>
        <taxon>Jaapiales</taxon>
        <taxon>Jaapiaceae</taxon>
        <taxon>Jaapia</taxon>
    </lineage>
</organism>
<evidence type="ECO:0000313" key="3">
    <source>
        <dbReference type="Proteomes" id="UP000027265"/>
    </source>
</evidence>
<name>A0A067PVU6_9AGAM</name>
<dbReference type="STRING" id="933084.A0A067PVU6"/>
<dbReference type="Pfam" id="PF24840">
    <property type="entry name" value="NTF2_SigF"/>
    <property type="match status" value="1"/>
</dbReference>
<accession>A0A067PVU6</accession>
<dbReference type="PANTHER" id="PTHR35393">
    <property type="entry name" value="CHROMOSOME 1, WHOLE GENOME SHOTGUN SEQUENCE"/>
    <property type="match status" value="1"/>
</dbReference>